<keyword evidence="9 13" id="KW-1133">Transmembrane helix</keyword>
<dbReference type="InterPro" id="IPR002528">
    <property type="entry name" value="MATE_fam"/>
</dbReference>
<protein>
    <recommendedName>
        <fullName evidence="4">Probable multidrug resistance protein NorM</fullName>
    </recommendedName>
    <alternativeName>
        <fullName evidence="12">Multidrug-efflux transporter</fullName>
    </alternativeName>
</protein>
<dbReference type="GO" id="GO:0005886">
    <property type="term" value="C:plasma membrane"/>
    <property type="evidence" value="ECO:0007669"/>
    <property type="project" value="UniProtKB-SubCell"/>
</dbReference>
<dbReference type="InterPro" id="IPR048279">
    <property type="entry name" value="MdtK-like"/>
</dbReference>
<dbReference type="HOGENOM" id="CLU_012893_5_0_11"/>
<keyword evidence="10" id="KW-0406">Ion transport</keyword>
<feature type="transmembrane region" description="Helical" evidence="13">
    <location>
        <begin position="380"/>
        <end position="401"/>
    </location>
</feature>
<comment type="subcellular location">
    <subcellularLocation>
        <location evidence="2">Cell membrane</location>
        <topology evidence="2">Multi-pass membrane protein</topology>
    </subcellularLocation>
</comment>
<evidence type="ECO:0000256" key="4">
    <source>
        <dbReference type="ARBA" id="ARBA00020268"/>
    </source>
</evidence>
<dbReference type="RefSeq" id="WP_012798928.1">
    <property type="nucleotide sequence ID" value="NC_013165.1"/>
</dbReference>
<dbReference type="PIRSF" id="PIRSF006603">
    <property type="entry name" value="DinF"/>
    <property type="match status" value="1"/>
</dbReference>
<feature type="transmembrane region" description="Helical" evidence="13">
    <location>
        <begin position="407"/>
        <end position="432"/>
    </location>
</feature>
<dbReference type="AlphaFoldDB" id="C7N7E1"/>
<dbReference type="GO" id="GO:0042910">
    <property type="term" value="F:xenobiotic transmembrane transporter activity"/>
    <property type="evidence" value="ECO:0007669"/>
    <property type="project" value="InterPro"/>
</dbReference>
<feature type="transmembrane region" description="Helical" evidence="13">
    <location>
        <begin position="126"/>
        <end position="147"/>
    </location>
</feature>
<dbReference type="GO" id="GO:0015297">
    <property type="term" value="F:antiporter activity"/>
    <property type="evidence" value="ECO:0007669"/>
    <property type="project" value="UniProtKB-KW"/>
</dbReference>
<dbReference type="PANTHER" id="PTHR43298">
    <property type="entry name" value="MULTIDRUG RESISTANCE PROTEIN NORM-RELATED"/>
    <property type="match status" value="1"/>
</dbReference>
<accession>C7N7E1</accession>
<keyword evidence="6" id="KW-0050">Antiport</keyword>
<feature type="transmembrane region" description="Helical" evidence="13">
    <location>
        <begin position="55"/>
        <end position="76"/>
    </location>
</feature>
<dbReference type="Pfam" id="PF01554">
    <property type="entry name" value="MatE"/>
    <property type="match status" value="2"/>
</dbReference>
<dbReference type="Proteomes" id="UP000002026">
    <property type="component" value="Chromosome"/>
</dbReference>
<keyword evidence="15" id="KW-1185">Reference proteome</keyword>
<name>C7N7E1_SLAHD</name>
<evidence type="ECO:0000256" key="5">
    <source>
        <dbReference type="ARBA" id="ARBA00022448"/>
    </source>
</evidence>
<feature type="transmembrane region" description="Helical" evidence="13">
    <location>
        <begin position="184"/>
        <end position="208"/>
    </location>
</feature>
<dbReference type="KEGG" id="shi:Shel_18080"/>
<dbReference type="NCBIfam" id="TIGR00797">
    <property type="entry name" value="matE"/>
    <property type="match status" value="1"/>
</dbReference>
<feature type="transmembrane region" description="Helical" evidence="13">
    <location>
        <begin position="159"/>
        <end position="178"/>
    </location>
</feature>
<dbReference type="STRING" id="471855.Shel_18080"/>
<keyword evidence="7" id="KW-1003">Cell membrane</keyword>
<dbReference type="PANTHER" id="PTHR43298:SF2">
    <property type="entry name" value="FMN_FAD EXPORTER YEEO-RELATED"/>
    <property type="match status" value="1"/>
</dbReference>
<gene>
    <name evidence="14" type="ordered locus">Shel_18080</name>
</gene>
<evidence type="ECO:0000256" key="10">
    <source>
        <dbReference type="ARBA" id="ARBA00023065"/>
    </source>
</evidence>
<dbReference type="eggNOG" id="COG0534">
    <property type="taxonomic scope" value="Bacteria"/>
</dbReference>
<evidence type="ECO:0000256" key="1">
    <source>
        <dbReference type="ARBA" id="ARBA00003408"/>
    </source>
</evidence>
<sequence length="468" mass="50060">MMNGPIAGKLVRFAMPIAVASILQQLFNSTDSAVAGRFVGADALAAIGGSMPVVMLLISLFTGLAIGTNVVVAMHIGNGRRDLISDAVHTSIFVALVSGALLLTLGIALVGPILTLIGMPADAFDLAVVYLVIYFLGMPFAMLYNFGSAVLRSKGDTMRPLYALIVGAMLNTVLNIAFVTVLPLGVAGIGIATDIANAASAGIVLWFLMHEEGPYRLNWRKIRPKKSELMIILKIGAPAGLQGMVFAFSNVIIQSAINSFGAASTAGVAAALNFEFYTYFFINAFTQAAVTFVGQNYAARQLDRCDRTFVLCMAFAMGSVVVLNTVWLTLGSTALGIFTTSEQAIRYGLARLWTGTAFQIIATAYELAASTMRGMGWSMTPTIITVIGSCVLRIIWVFTVFQFSPTFTTLIAVYPVSWTVTSVAMLAAFYFVRKRAYGAVDASYLKRSSEHVGIRRKVVQVLHAPGLS</sequence>
<evidence type="ECO:0000256" key="6">
    <source>
        <dbReference type="ARBA" id="ARBA00022449"/>
    </source>
</evidence>
<comment type="similarity">
    <text evidence="3">Belongs to the multi antimicrobial extrusion (MATE) (TC 2.A.66.1) family.</text>
</comment>
<dbReference type="CDD" id="cd13138">
    <property type="entry name" value="MATE_yoeA_like"/>
    <property type="match status" value="1"/>
</dbReference>
<evidence type="ECO:0000313" key="15">
    <source>
        <dbReference type="Proteomes" id="UP000002026"/>
    </source>
</evidence>
<comment type="function">
    <text evidence="1">Multidrug efflux pump.</text>
</comment>
<evidence type="ECO:0000256" key="12">
    <source>
        <dbReference type="ARBA" id="ARBA00031636"/>
    </source>
</evidence>
<evidence type="ECO:0000256" key="2">
    <source>
        <dbReference type="ARBA" id="ARBA00004651"/>
    </source>
</evidence>
<keyword evidence="11 13" id="KW-0472">Membrane</keyword>
<evidence type="ECO:0000313" key="14">
    <source>
        <dbReference type="EMBL" id="ACV22826.1"/>
    </source>
</evidence>
<dbReference type="GO" id="GO:0006811">
    <property type="term" value="P:monoatomic ion transport"/>
    <property type="evidence" value="ECO:0007669"/>
    <property type="project" value="UniProtKB-KW"/>
</dbReference>
<evidence type="ECO:0000256" key="8">
    <source>
        <dbReference type="ARBA" id="ARBA00022692"/>
    </source>
</evidence>
<organism evidence="14 15">
    <name type="scientific">Slackia heliotrinireducens (strain ATCC 29202 / DSM 20476 / NCTC 11029 / RHS 1)</name>
    <name type="common">Peptococcus heliotrinreducens</name>
    <dbReference type="NCBI Taxonomy" id="471855"/>
    <lineage>
        <taxon>Bacteria</taxon>
        <taxon>Bacillati</taxon>
        <taxon>Actinomycetota</taxon>
        <taxon>Coriobacteriia</taxon>
        <taxon>Eggerthellales</taxon>
        <taxon>Eggerthellaceae</taxon>
        <taxon>Slackia</taxon>
    </lineage>
</organism>
<evidence type="ECO:0000256" key="3">
    <source>
        <dbReference type="ARBA" id="ARBA00010199"/>
    </source>
</evidence>
<evidence type="ECO:0000256" key="13">
    <source>
        <dbReference type="SAM" id="Phobius"/>
    </source>
</evidence>
<feature type="transmembrane region" description="Helical" evidence="13">
    <location>
        <begin position="88"/>
        <end position="114"/>
    </location>
</feature>
<reference evidence="14 15" key="1">
    <citation type="journal article" date="2009" name="Stand. Genomic Sci.">
        <title>Complete genome sequence of Slackia heliotrinireducens type strain (RHS 1).</title>
        <authorList>
            <person name="Pukall R."/>
            <person name="Lapidus A."/>
            <person name="Nolan M."/>
            <person name="Copeland A."/>
            <person name="Glavina Del Rio T."/>
            <person name="Lucas S."/>
            <person name="Chen F."/>
            <person name="Tice H."/>
            <person name="Cheng J.F."/>
            <person name="Chertkov O."/>
            <person name="Bruce D."/>
            <person name="Goodwin L."/>
            <person name="Kuske C."/>
            <person name="Brettin T."/>
            <person name="Detter J.C."/>
            <person name="Han C."/>
            <person name="Pitluck S."/>
            <person name="Pati A."/>
            <person name="Mavrommatis K."/>
            <person name="Ivanova N."/>
            <person name="Ovchinnikova G."/>
            <person name="Chen A."/>
            <person name="Palaniappan K."/>
            <person name="Schneider S."/>
            <person name="Rohde M."/>
            <person name="Chain P."/>
            <person name="D'haeseleer P."/>
            <person name="Goker M."/>
            <person name="Bristow J."/>
            <person name="Eisen J.A."/>
            <person name="Markowitz V."/>
            <person name="Kyrpides N.C."/>
            <person name="Klenk H.P."/>
            <person name="Hugenholtz P."/>
        </authorList>
    </citation>
    <scope>NUCLEOTIDE SEQUENCE [LARGE SCALE GENOMIC DNA]</scope>
    <source>
        <strain evidence="15">ATCC 29202 / DSM 20476 / NCTC 11029 / RHS 1</strain>
    </source>
</reference>
<feature type="transmembrane region" description="Helical" evidence="13">
    <location>
        <begin position="309"/>
        <end position="330"/>
    </location>
</feature>
<evidence type="ECO:0000256" key="11">
    <source>
        <dbReference type="ARBA" id="ARBA00023136"/>
    </source>
</evidence>
<evidence type="ECO:0000256" key="7">
    <source>
        <dbReference type="ARBA" id="ARBA00022475"/>
    </source>
</evidence>
<dbReference type="EMBL" id="CP001684">
    <property type="protein sequence ID" value="ACV22826.1"/>
    <property type="molecule type" value="Genomic_DNA"/>
</dbReference>
<feature type="transmembrane region" description="Helical" evidence="13">
    <location>
        <begin position="229"/>
        <end position="257"/>
    </location>
</feature>
<evidence type="ECO:0000256" key="9">
    <source>
        <dbReference type="ARBA" id="ARBA00022989"/>
    </source>
</evidence>
<proteinExistence type="inferred from homology"/>
<dbReference type="InterPro" id="IPR050222">
    <property type="entry name" value="MATE_MdtK"/>
</dbReference>
<keyword evidence="8 13" id="KW-0812">Transmembrane</keyword>
<keyword evidence="5" id="KW-0813">Transport</keyword>